<comment type="caution">
    <text evidence="3">The sequence shown here is derived from an EMBL/GenBank/DDBJ whole genome shotgun (WGS) entry which is preliminary data.</text>
</comment>
<evidence type="ECO:0000313" key="4">
    <source>
        <dbReference type="Proteomes" id="UP000290819"/>
    </source>
</evidence>
<keyword evidence="4" id="KW-1185">Reference proteome</keyword>
<dbReference type="Proteomes" id="UP000290819">
    <property type="component" value="Unassembled WGS sequence"/>
</dbReference>
<dbReference type="OrthoDB" id="9905822at2"/>
<protein>
    <submittedName>
        <fullName evidence="3">Uncharacterized protein</fullName>
    </submittedName>
</protein>
<evidence type="ECO:0000256" key="1">
    <source>
        <dbReference type="SAM" id="MobiDB-lite"/>
    </source>
</evidence>
<keyword evidence="2" id="KW-0812">Transmembrane</keyword>
<organism evidence="3 4">
    <name type="scientific">Bradyrhizobium betae</name>
    <dbReference type="NCBI Taxonomy" id="244734"/>
    <lineage>
        <taxon>Bacteria</taxon>
        <taxon>Pseudomonadati</taxon>
        <taxon>Pseudomonadota</taxon>
        <taxon>Alphaproteobacteria</taxon>
        <taxon>Hyphomicrobiales</taxon>
        <taxon>Nitrobacteraceae</taxon>
        <taxon>Bradyrhizobium</taxon>
    </lineage>
</organism>
<gene>
    <name evidence="3" type="ORF">B5V03_25125</name>
</gene>
<evidence type="ECO:0000256" key="2">
    <source>
        <dbReference type="SAM" id="Phobius"/>
    </source>
</evidence>
<accession>A0A4Q1UXE5</accession>
<feature type="region of interest" description="Disordered" evidence="1">
    <location>
        <begin position="66"/>
        <end position="88"/>
    </location>
</feature>
<keyword evidence="2" id="KW-0472">Membrane</keyword>
<dbReference type="RefSeq" id="WP_129273108.1">
    <property type="nucleotide sequence ID" value="NZ_MZXW01000035.1"/>
</dbReference>
<dbReference type="AlphaFoldDB" id="A0A4Q1UXE5"/>
<dbReference type="EMBL" id="MZXW01000035">
    <property type="protein sequence ID" value="RXT41807.1"/>
    <property type="molecule type" value="Genomic_DNA"/>
</dbReference>
<reference evidence="3 4" key="1">
    <citation type="submission" date="2017-03" db="EMBL/GenBank/DDBJ databases">
        <authorList>
            <person name="Safronova V.I."/>
            <person name="Sazanova A.L."/>
            <person name="Chirak E.R."/>
        </authorList>
    </citation>
    <scope>NUCLEOTIDE SEQUENCE [LARGE SCALE GENOMIC DNA]</scope>
    <source>
        <strain evidence="3 4">Opo-243</strain>
    </source>
</reference>
<feature type="transmembrane region" description="Helical" evidence="2">
    <location>
        <begin position="34"/>
        <end position="51"/>
    </location>
</feature>
<sequence length="88" mass="9887">MTKLALHGLRSATDVQELSEEDRATYRRWARRSYVAYAIVLAVLFVGFWIHDRSVTVADQSHPVGIDAASDLPTSQIPGGKSKRRYLN</sequence>
<keyword evidence="2" id="KW-1133">Transmembrane helix</keyword>
<proteinExistence type="predicted"/>
<name>A0A4Q1UXE5_9BRAD</name>
<evidence type="ECO:0000313" key="3">
    <source>
        <dbReference type="EMBL" id="RXT41807.1"/>
    </source>
</evidence>